<proteinExistence type="predicted"/>
<dbReference type="Proteomes" id="UP001459277">
    <property type="component" value="Unassembled WGS sequence"/>
</dbReference>
<dbReference type="AlphaFoldDB" id="A0AAW2D8Z0"/>
<keyword evidence="2" id="KW-1185">Reference proteome</keyword>
<protein>
    <recommendedName>
        <fullName evidence="3">Secreted protein</fullName>
    </recommendedName>
</protein>
<reference evidence="1 2" key="1">
    <citation type="submission" date="2024-01" db="EMBL/GenBank/DDBJ databases">
        <title>A telomere-to-telomere, gap-free genome of sweet tea (Lithocarpus litseifolius).</title>
        <authorList>
            <person name="Zhou J."/>
        </authorList>
    </citation>
    <scope>NUCLEOTIDE SEQUENCE [LARGE SCALE GENOMIC DNA]</scope>
    <source>
        <strain evidence="1">Zhou-2022a</strain>
        <tissue evidence="1">Leaf</tissue>
    </source>
</reference>
<evidence type="ECO:0000313" key="1">
    <source>
        <dbReference type="EMBL" id="KAL0007023.1"/>
    </source>
</evidence>
<evidence type="ECO:0000313" key="2">
    <source>
        <dbReference type="Proteomes" id="UP001459277"/>
    </source>
</evidence>
<sequence>MKMQFQQGFQLQLSEQIGAINLLRILWLQLTAIFLHGSCTVRRRLLKECGVRVFFPRTSCRSLFVSTCTWQPLHQVLVHGRRSLSAAMAEVLSAWMYRDL</sequence>
<comment type="caution">
    <text evidence="1">The sequence shown here is derived from an EMBL/GenBank/DDBJ whole genome shotgun (WGS) entry which is preliminary data.</text>
</comment>
<dbReference type="EMBL" id="JAZDWU010000003">
    <property type="protein sequence ID" value="KAL0007023.1"/>
    <property type="molecule type" value="Genomic_DNA"/>
</dbReference>
<accession>A0AAW2D8Z0</accession>
<gene>
    <name evidence="1" type="ORF">SO802_008525</name>
</gene>
<name>A0AAW2D8Z0_9ROSI</name>
<evidence type="ECO:0008006" key="3">
    <source>
        <dbReference type="Google" id="ProtNLM"/>
    </source>
</evidence>
<organism evidence="1 2">
    <name type="scientific">Lithocarpus litseifolius</name>
    <dbReference type="NCBI Taxonomy" id="425828"/>
    <lineage>
        <taxon>Eukaryota</taxon>
        <taxon>Viridiplantae</taxon>
        <taxon>Streptophyta</taxon>
        <taxon>Embryophyta</taxon>
        <taxon>Tracheophyta</taxon>
        <taxon>Spermatophyta</taxon>
        <taxon>Magnoliopsida</taxon>
        <taxon>eudicotyledons</taxon>
        <taxon>Gunneridae</taxon>
        <taxon>Pentapetalae</taxon>
        <taxon>rosids</taxon>
        <taxon>fabids</taxon>
        <taxon>Fagales</taxon>
        <taxon>Fagaceae</taxon>
        <taxon>Lithocarpus</taxon>
    </lineage>
</organism>